<keyword evidence="1" id="KW-0732">Signal</keyword>
<feature type="chain" id="PRO_5040869961" evidence="1">
    <location>
        <begin position="19"/>
        <end position="232"/>
    </location>
</feature>
<dbReference type="AlphaFoldDB" id="A0A9X0YMS1"/>
<dbReference type="EMBL" id="JAUSUU010000010">
    <property type="protein sequence ID" value="MDQ0336642.1"/>
    <property type="molecule type" value="Genomic_DNA"/>
</dbReference>
<feature type="signal peptide" evidence="1">
    <location>
        <begin position="1"/>
        <end position="18"/>
    </location>
</feature>
<dbReference type="RefSeq" id="WP_057778486.1">
    <property type="nucleotide sequence ID" value="NZ_JAGGJQ010000011.1"/>
</dbReference>
<proteinExistence type="predicted"/>
<dbReference type="Proteomes" id="UP001231587">
    <property type="component" value="Unassembled WGS sequence"/>
</dbReference>
<evidence type="ECO:0000313" key="3">
    <source>
        <dbReference type="EMBL" id="MDQ0336642.1"/>
    </source>
</evidence>
<gene>
    <name evidence="2" type="ORF">J2Z56_003370</name>
    <name evidence="3" type="ORF">J2Z57_003096</name>
</gene>
<evidence type="ECO:0000313" key="2">
    <source>
        <dbReference type="EMBL" id="MBP1841436.1"/>
    </source>
</evidence>
<dbReference type="Gene3D" id="2.20.110.10">
    <property type="entry name" value="Histone H3 K4-specific methyltransferase SET7/9 N-terminal domain"/>
    <property type="match status" value="2"/>
</dbReference>
<evidence type="ECO:0000313" key="4">
    <source>
        <dbReference type="Proteomes" id="UP001138672"/>
    </source>
</evidence>
<organism evidence="2 4">
    <name type="scientific">Formosa algae</name>
    <dbReference type="NCBI Taxonomy" id="225843"/>
    <lineage>
        <taxon>Bacteria</taxon>
        <taxon>Pseudomonadati</taxon>
        <taxon>Bacteroidota</taxon>
        <taxon>Flavobacteriia</taxon>
        <taxon>Flavobacteriales</taxon>
        <taxon>Flavobacteriaceae</taxon>
        <taxon>Formosa</taxon>
    </lineage>
</organism>
<reference evidence="2" key="1">
    <citation type="submission" date="2021-03" db="EMBL/GenBank/DDBJ databases">
        <title>Genomic Encyclopedia of Type Strains, Phase IV (KMG-IV): sequencing the most valuable type-strain genomes for metagenomic binning, comparative biology and taxonomic classification.</title>
        <authorList>
            <person name="Goeker M."/>
        </authorList>
    </citation>
    <scope>NUCLEOTIDE SEQUENCE</scope>
    <source>
        <strain evidence="2">DSM 15523</strain>
        <strain evidence="3 5">DSM 16476</strain>
    </source>
</reference>
<dbReference type="OrthoDB" id="9785122at2"/>
<protein>
    <submittedName>
        <fullName evidence="2">Antitoxin component YwqK of YwqJK toxin-antitoxin module</fullName>
    </submittedName>
</protein>
<dbReference type="SUPFAM" id="SSF82185">
    <property type="entry name" value="Histone H3 K4-specific methyltransferase SET7/9 N-terminal domain"/>
    <property type="match status" value="1"/>
</dbReference>
<dbReference type="Proteomes" id="UP001138672">
    <property type="component" value="Unassembled WGS sequence"/>
</dbReference>
<accession>A0A9X0YMS1</accession>
<keyword evidence="5" id="KW-1185">Reference proteome</keyword>
<evidence type="ECO:0000313" key="5">
    <source>
        <dbReference type="Proteomes" id="UP001231587"/>
    </source>
</evidence>
<dbReference type="EMBL" id="JAGGJQ010000011">
    <property type="protein sequence ID" value="MBP1841436.1"/>
    <property type="molecule type" value="Genomic_DNA"/>
</dbReference>
<evidence type="ECO:0000256" key="1">
    <source>
        <dbReference type="SAM" id="SignalP"/>
    </source>
</evidence>
<sequence>MKKLLSILLICVVGTVMAQSINQLDANGKRDGVWKKNFEGTKVLRYEGQFSHGKEVGTFKFYKKIGNKPVLTAIKEFDANSDIAEVQFLSSLKKVISKGKMKGKLYMGDWQYFHKNSDKIMITETYNNNGKLEGERLVFYDNGKIAERAFYKNGKLEGKSTWYSEKEIVLKEFIYVNDKLQGMSKYYDLDGNLVAEGAFKNDKKDGLWNFYKDGELDETKDYTNYSKNPAKQ</sequence>
<comment type="caution">
    <text evidence="2">The sequence shown here is derived from an EMBL/GenBank/DDBJ whole genome shotgun (WGS) entry which is preliminary data.</text>
</comment>
<name>A0A9X0YMS1_9FLAO</name>